<reference evidence="11" key="1">
    <citation type="submission" date="2020-05" db="EMBL/GenBank/DDBJ databases">
        <title>Mycena genomes resolve the evolution of fungal bioluminescence.</title>
        <authorList>
            <person name="Tsai I.J."/>
        </authorList>
    </citation>
    <scope>NUCLEOTIDE SEQUENCE</scope>
    <source>
        <strain evidence="11">CCC161011</strain>
    </source>
</reference>
<dbReference type="SMART" id="SM00220">
    <property type="entry name" value="S_TKc"/>
    <property type="match status" value="1"/>
</dbReference>
<dbReference type="InterPro" id="IPR011009">
    <property type="entry name" value="Kinase-like_dom_sf"/>
</dbReference>
<dbReference type="PANTHER" id="PTHR24356:SF1">
    <property type="entry name" value="SERINE_THREONINE-PROTEIN KINASE GREATWALL"/>
    <property type="match status" value="1"/>
</dbReference>
<dbReference type="Proteomes" id="UP000620124">
    <property type="component" value="Unassembled WGS sequence"/>
</dbReference>
<proteinExistence type="predicted"/>
<keyword evidence="3" id="KW-0808">Transferase</keyword>
<evidence type="ECO:0000259" key="10">
    <source>
        <dbReference type="PROSITE" id="PS50011"/>
    </source>
</evidence>
<dbReference type="EC" id="2.7.11.1" evidence="1"/>
<dbReference type="SUPFAM" id="SSF56112">
    <property type="entry name" value="Protein kinase-like (PK-like)"/>
    <property type="match status" value="1"/>
</dbReference>
<comment type="catalytic activity">
    <reaction evidence="8">
        <text>L-seryl-[protein] + ATP = O-phospho-L-seryl-[protein] + ADP + H(+)</text>
        <dbReference type="Rhea" id="RHEA:17989"/>
        <dbReference type="Rhea" id="RHEA-COMP:9863"/>
        <dbReference type="Rhea" id="RHEA-COMP:11604"/>
        <dbReference type="ChEBI" id="CHEBI:15378"/>
        <dbReference type="ChEBI" id="CHEBI:29999"/>
        <dbReference type="ChEBI" id="CHEBI:30616"/>
        <dbReference type="ChEBI" id="CHEBI:83421"/>
        <dbReference type="ChEBI" id="CHEBI:456216"/>
        <dbReference type="EC" id="2.7.11.1"/>
    </reaction>
</comment>
<keyword evidence="2" id="KW-0723">Serine/threonine-protein kinase</keyword>
<protein>
    <recommendedName>
        <fullName evidence="1">non-specific serine/threonine protein kinase</fullName>
        <ecNumber evidence="1">2.7.11.1</ecNumber>
    </recommendedName>
</protein>
<dbReference type="PROSITE" id="PS00108">
    <property type="entry name" value="PROTEIN_KINASE_ST"/>
    <property type="match status" value="1"/>
</dbReference>
<dbReference type="GO" id="GO:0005524">
    <property type="term" value="F:ATP binding"/>
    <property type="evidence" value="ECO:0007669"/>
    <property type="project" value="UniProtKB-KW"/>
</dbReference>
<keyword evidence="5 11" id="KW-0418">Kinase</keyword>
<evidence type="ECO:0000313" key="11">
    <source>
        <dbReference type="EMBL" id="KAF7341987.1"/>
    </source>
</evidence>
<dbReference type="PROSITE" id="PS50011">
    <property type="entry name" value="PROTEIN_KINASE_DOM"/>
    <property type="match status" value="1"/>
</dbReference>
<evidence type="ECO:0000256" key="4">
    <source>
        <dbReference type="ARBA" id="ARBA00022741"/>
    </source>
</evidence>
<dbReference type="InterPro" id="IPR050236">
    <property type="entry name" value="Ser_Thr_kinase_AGC"/>
</dbReference>
<gene>
    <name evidence="11" type="ORF">MVEN_01785700</name>
</gene>
<organism evidence="11 12">
    <name type="scientific">Mycena venus</name>
    <dbReference type="NCBI Taxonomy" id="2733690"/>
    <lineage>
        <taxon>Eukaryota</taxon>
        <taxon>Fungi</taxon>
        <taxon>Dikarya</taxon>
        <taxon>Basidiomycota</taxon>
        <taxon>Agaricomycotina</taxon>
        <taxon>Agaricomycetes</taxon>
        <taxon>Agaricomycetidae</taxon>
        <taxon>Agaricales</taxon>
        <taxon>Marasmiineae</taxon>
        <taxon>Mycenaceae</taxon>
        <taxon>Mycena</taxon>
    </lineage>
</organism>
<dbReference type="GO" id="GO:0004674">
    <property type="term" value="F:protein serine/threonine kinase activity"/>
    <property type="evidence" value="ECO:0007669"/>
    <property type="project" value="UniProtKB-KW"/>
</dbReference>
<dbReference type="Pfam" id="PF00069">
    <property type="entry name" value="Pkinase"/>
    <property type="match status" value="1"/>
</dbReference>
<keyword evidence="4" id="KW-0547">Nucleotide-binding</keyword>
<evidence type="ECO:0000256" key="8">
    <source>
        <dbReference type="ARBA" id="ARBA00048679"/>
    </source>
</evidence>
<name>A0A8H6XJ31_9AGAR</name>
<dbReference type="PANTHER" id="PTHR24356">
    <property type="entry name" value="SERINE/THREONINE-PROTEIN KINASE"/>
    <property type="match status" value="1"/>
</dbReference>
<keyword evidence="6" id="KW-0067">ATP-binding</keyword>
<dbReference type="OrthoDB" id="10252171at2759"/>
<accession>A0A8H6XJ31</accession>
<dbReference type="InterPro" id="IPR000719">
    <property type="entry name" value="Prot_kinase_dom"/>
</dbReference>
<comment type="catalytic activity">
    <reaction evidence="7">
        <text>L-threonyl-[protein] + ATP = O-phospho-L-threonyl-[protein] + ADP + H(+)</text>
        <dbReference type="Rhea" id="RHEA:46608"/>
        <dbReference type="Rhea" id="RHEA-COMP:11060"/>
        <dbReference type="Rhea" id="RHEA-COMP:11605"/>
        <dbReference type="ChEBI" id="CHEBI:15378"/>
        <dbReference type="ChEBI" id="CHEBI:30013"/>
        <dbReference type="ChEBI" id="CHEBI:30616"/>
        <dbReference type="ChEBI" id="CHEBI:61977"/>
        <dbReference type="ChEBI" id="CHEBI:456216"/>
        <dbReference type="EC" id="2.7.11.1"/>
    </reaction>
</comment>
<feature type="region of interest" description="Disordered" evidence="9">
    <location>
        <begin position="382"/>
        <end position="417"/>
    </location>
</feature>
<dbReference type="EMBL" id="JACAZI010000017">
    <property type="protein sequence ID" value="KAF7341987.1"/>
    <property type="molecule type" value="Genomic_DNA"/>
</dbReference>
<evidence type="ECO:0000256" key="2">
    <source>
        <dbReference type="ARBA" id="ARBA00022527"/>
    </source>
</evidence>
<sequence length="467" mass="52003">MPVVLDTKGCSPSRAKASFVPPVLSTQSLRSMFWSVSPTGQLRSLPLPQITIEKKPPGRVSTAMPPEKMFKAARRASNPPRSGIAVPGPFLFLNKVQSGSYGDAIAVCELDGEWLQGTPGRVVCMKSCWHIGPLLTPIPVWKAEGAAFVMDLEASLQDENRLFFVMELMHCDLLAVLNGYRFARQQNARRWICQIALGISHLHAAGIIHRDLKPENLLLDAAGNIRISDFGSAHIEETCGPLDPSKVYAHEVSGTWSYMAPELLFNRRKSKCQTKKYGLAVDYWSLGCVAFELVSEEPDVLFDSEEELRKYQSWHETPKSTTYLSFAGLSDDAESLVSGLLHLDPLKRYGIAALRQHPYFQNDTGESEFDFHARFRVHARRTFSSSHPHPHPHPLSIPLQPNPDPTSPEKSESAASATISIEQPALVNGHRDVFTVSLDPPENDDTFEHFGWINPRGMWGRGRGSRK</sequence>
<keyword evidence="12" id="KW-1185">Reference proteome</keyword>
<evidence type="ECO:0000256" key="6">
    <source>
        <dbReference type="ARBA" id="ARBA00022840"/>
    </source>
</evidence>
<evidence type="ECO:0000256" key="7">
    <source>
        <dbReference type="ARBA" id="ARBA00047899"/>
    </source>
</evidence>
<comment type="caution">
    <text evidence="11">The sequence shown here is derived from an EMBL/GenBank/DDBJ whole genome shotgun (WGS) entry which is preliminary data.</text>
</comment>
<dbReference type="Gene3D" id="1.10.510.10">
    <property type="entry name" value="Transferase(Phosphotransferase) domain 1"/>
    <property type="match status" value="1"/>
</dbReference>
<feature type="domain" description="Protein kinase" evidence="10">
    <location>
        <begin position="90"/>
        <end position="360"/>
    </location>
</feature>
<dbReference type="InterPro" id="IPR008271">
    <property type="entry name" value="Ser/Thr_kinase_AS"/>
</dbReference>
<evidence type="ECO:0000256" key="3">
    <source>
        <dbReference type="ARBA" id="ARBA00022679"/>
    </source>
</evidence>
<evidence type="ECO:0000256" key="5">
    <source>
        <dbReference type="ARBA" id="ARBA00022777"/>
    </source>
</evidence>
<dbReference type="AlphaFoldDB" id="A0A8H6XJ31"/>
<evidence type="ECO:0000256" key="9">
    <source>
        <dbReference type="SAM" id="MobiDB-lite"/>
    </source>
</evidence>
<evidence type="ECO:0000313" key="12">
    <source>
        <dbReference type="Proteomes" id="UP000620124"/>
    </source>
</evidence>
<evidence type="ECO:0000256" key="1">
    <source>
        <dbReference type="ARBA" id="ARBA00012513"/>
    </source>
</evidence>